<dbReference type="RefSeq" id="WP_070250295.1">
    <property type="nucleotide sequence ID" value="NZ_LROM01000108.1"/>
</dbReference>
<organism evidence="1 2">
    <name type="scientific">Duganella phyllosphaerae</name>
    <dbReference type="NCBI Taxonomy" id="762836"/>
    <lineage>
        <taxon>Bacteria</taxon>
        <taxon>Pseudomonadati</taxon>
        <taxon>Pseudomonadota</taxon>
        <taxon>Betaproteobacteria</taxon>
        <taxon>Burkholderiales</taxon>
        <taxon>Oxalobacteraceae</taxon>
        <taxon>Telluria group</taxon>
        <taxon>Duganella</taxon>
    </lineage>
</organism>
<comment type="caution">
    <text evidence="1">The sequence shown here is derived from an EMBL/GenBank/DDBJ whole genome shotgun (WGS) entry which is preliminary data.</text>
</comment>
<keyword evidence="2" id="KW-1185">Reference proteome</keyword>
<protein>
    <recommendedName>
        <fullName evidence="3">Nucleotidyltransferase domain protein</fullName>
    </recommendedName>
</protein>
<dbReference type="AlphaFoldDB" id="A0A1E7WEH0"/>
<evidence type="ECO:0000313" key="1">
    <source>
        <dbReference type="EMBL" id="OEZ96587.1"/>
    </source>
</evidence>
<dbReference type="OrthoDB" id="9157371at2"/>
<sequence>MTPTVIDEVQLLRAEIAAAAARLIAEDGADYGTAKRKAARQILGDQQPAANILPDNAQIEAEVRVYQSLFHADTQPARLFRLRTLAVEIMDNLAQFKPFLTGAVLGGTAGPHDDIHLQLFADSAKEVEIFLLNRNVQIEISETPHFKGPRYDPVETVSFLWHGEGVHAELYELDDLRGAVKPRGDKMQRADIAAVRALLVNTTHPSEPHE</sequence>
<evidence type="ECO:0008006" key="3">
    <source>
        <dbReference type="Google" id="ProtNLM"/>
    </source>
</evidence>
<reference evidence="2" key="1">
    <citation type="journal article" date="2016" name="Front. Microbiol.">
        <title>Molecular Keys to the Janthinobacterium and Duganella spp. Interaction with the Plant Pathogen Fusarium graminearum.</title>
        <authorList>
            <person name="Haack F.S."/>
            <person name="Poehlein A."/>
            <person name="Kroger C."/>
            <person name="Voigt C.A."/>
            <person name="Piepenbring M."/>
            <person name="Bode H.B."/>
            <person name="Daniel R."/>
            <person name="Schafer W."/>
            <person name="Streit W.R."/>
        </authorList>
    </citation>
    <scope>NUCLEOTIDE SEQUENCE [LARGE SCALE GENOMIC DNA]</scope>
    <source>
        <strain evidence="2">T54</strain>
    </source>
</reference>
<dbReference type="EMBL" id="LROM01000108">
    <property type="protein sequence ID" value="OEZ96587.1"/>
    <property type="molecule type" value="Genomic_DNA"/>
</dbReference>
<evidence type="ECO:0000313" key="2">
    <source>
        <dbReference type="Proteomes" id="UP000175989"/>
    </source>
</evidence>
<proteinExistence type="predicted"/>
<dbReference type="PATRIC" id="fig|762836.4.peg.4030"/>
<dbReference type="Proteomes" id="UP000175989">
    <property type="component" value="Unassembled WGS sequence"/>
</dbReference>
<accession>A0A1E7WEH0</accession>
<name>A0A1E7WEH0_9BURK</name>
<gene>
    <name evidence="1" type="ORF">DUPY_39080</name>
</gene>